<organism evidence="1 2">
    <name type="scientific">Candidatus Omnitrophus magneticus</name>
    <dbReference type="NCBI Taxonomy" id="1609969"/>
    <lineage>
        <taxon>Bacteria</taxon>
        <taxon>Pseudomonadati</taxon>
        <taxon>Candidatus Omnitrophota</taxon>
        <taxon>Candidatus Omnitrophus</taxon>
    </lineage>
</organism>
<keyword evidence="2" id="KW-1185">Reference proteome</keyword>
<name>A0A0F0CTQ1_9BACT</name>
<sequence length="71" mass="7761">LYKEKVPATGVRQKFELNSVSYLIEYSEDGLLSISNSSLTEECVRDSAGVYTISVVKNSAMINEIGKISGQ</sequence>
<proteinExistence type="predicted"/>
<evidence type="ECO:0000313" key="1">
    <source>
        <dbReference type="EMBL" id="KJJ84916.1"/>
    </source>
</evidence>
<dbReference type="EMBL" id="JYNY01000234">
    <property type="protein sequence ID" value="KJJ84916.1"/>
    <property type="molecule type" value="Genomic_DNA"/>
</dbReference>
<protein>
    <submittedName>
        <fullName evidence="1">Uncharacterized protein</fullName>
    </submittedName>
</protein>
<evidence type="ECO:0000313" key="2">
    <source>
        <dbReference type="Proteomes" id="UP000033428"/>
    </source>
</evidence>
<dbReference type="AlphaFoldDB" id="A0A0F0CTQ1"/>
<dbReference type="Proteomes" id="UP000033428">
    <property type="component" value="Unassembled WGS sequence"/>
</dbReference>
<feature type="non-terminal residue" evidence="1">
    <location>
        <position position="1"/>
    </location>
</feature>
<comment type="caution">
    <text evidence="1">The sequence shown here is derived from an EMBL/GenBank/DDBJ whole genome shotgun (WGS) entry which is preliminary data.</text>
</comment>
<gene>
    <name evidence="1" type="ORF">OMAG_001216</name>
</gene>
<accession>A0A0F0CTQ1</accession>
<reference evidence="1 2" key="1">
    <citation type="submission" date="2015-02" db="EMBL/GenBank/DDBJ databases">
        <title>Single-cell genomics of uncultivated deep-branching MTB reveals a conserved set of magnetosome genes.</title>
        <authorList>
            <person name="Kolinko S."/>
            <person name="Richter M."/>
            <person name="Glockner F.O."/>
            <person name="Brachmann A."/>
            <person name="Schuler D."/>
        </authorList>
    </citation>
    <scope>NUCLEOTIDE SEQUENCE [LARGE SCALE GENOMIC DNA]</scope>
    <source>
        <strain evidence="1">SKK-01</strain>
    </source>
</reference>